<protein>
    <submittedName>
        <fullName evidence="1">SDR family NAD(P)-dependent oxidoreductase</fullName>
    </submittedName>
</protein>
<dbReference type="AlphaFoldDB" id="A0A5B2WL32"/>
<proteinExistence type="predicted"/>
<name>A0A5B2WL32_9PSEU</name>
<organism evidence="1 2">
    <name type="scientific">Solihabitans fulvus</name>
    <dbReference type="NCBI Taxonomy" id="1892852"/>
    <lineage>
        <taxon>Bacteria</taxon>
        <taxon>Bacillati</taxon>
        <taxon>Actinomycetota</taxon>
        <taxon>Actinomycetes</taxon>
        <taxon>Pseudonocardiales</taxon>
        <taxon>Pseudonocardiaceae</taxon>
        <taxon>Solihabitans</taxon>
    </lineage>
</organism>
<dbReference type="PANTHER" id="PTHR44147:SF2">
    <property type="entry name" value="DEHYDROGENASE_REDUCTASE SDR FAMILY MEMBER 1"/>
    <property type="match status" value="1"/>
</dbReference>
<dbReference type="InterPro" id="IPR002347">
    <property type="entry name" value="SDR_fam"/>
</dbReference>
<dbReference type="PANTHER" id="PTHR44147">
    <property type="entry name" value="DEHYDROGENASE/REDUCTASE SDR FAMILY MEMBER 1"/>
    <property type="match status" value="1"/>
</dbReference>
<dbReference type="RefSeq" id="WP_149854611.1">
    <property type="nucleotide sequence ID" value="NZ_VUOB01000078.1"/>
</dbReference>
<sequence>MSKPLGDKVAVVTGATRGAGRAIAVELGAAGATVFVGGRTSGEHRSWMDRSETIEETVELVDAAGGRGIALRCDFTVVEDVDALRDRIESEVDGRLDVLVDNAWGGNPLTEFGKPIWEQDLDKGLRMWRNGVESHFVALNRLLPLLVRRPGGLLVEVTDGDGDQPYSTSLFYDAVKDTLRMFGRRLAEELKPFGGTAVALTPGFLRSEEMLDILGVTEQNWRDAEDPNYAMSETPNYVGRAVVALATDPDVARWSGRTLSSWGLMREYGFTDLDGTRPDWGRWFDEVLLAGVDPATADPGEYR</sequence>
<dbReference type="NCBIfam" id="NF006159">
    <property type="entry name" value="PRK08303.1"/>
    <property type="match status" value="1"/>
</dbReference>
<evidence type="ECO:0000313" key="2">
    <source>
        <dbReference type="Proteomes" id="UP000323454"/>
    </source>
</evidence>
<gene>
    <name evidence="1" type="ORF">F0L68_37195</name>
</gene>
<dbReference type="OrthoDB" id="63584at2"/>
<dbReference type="InterPro" id="IPR036291">
    <property type="entry name" value="NAD(P)-bd_dom_sf"/>
</dbReference>
<reference evidence="1 2" key="2">
    <citation type="submission" date="2019-09" db="EMBL/GenBank/DDBJ databases">
        <authorList>
            <person name="Jin C."/>
        </authorList>
    </citation>
    <scope>NUCLEOTIDE SEQUENCE [LARGE SCALE GENOMIC DNA]</scope>
    <source>
        <strain evidence="1 2">AN110305</strain>
    </source>
</reference>
<dbReference type="Gene3D" id="3.40.50.720">
    <property type="entry name" value="NAD(P)-binding Rossmann-like Domain"/>
    <property type="match status" value="1"/>
</dbReference>
<accession>A0A5B2WL32</accession>
<keyword evidence="2" id="KW-1185">Reference proteome</keyword>
<dbReference type="Proteomes" id="UP000323454">
    <property type="component" value="Unassembled WGS sequence"/>
</dbReference>
<reference evidence="1 2" key="1">
    <citation type="submission" date="2019-09" db="EMBL/GenBank/DDBJ databases">
        <title>Goodfellowia gen. nov., a new genus of the Pseudonocardineae related to Actinoalloteichus, containing Goodfellowia coeruleoviolacea gen. nov., comb. nov. gen. nov., comb. nov.</title>
        <authorList>
            <person name="Labeda D."/>
        </authorList>
    </citation>
    <scope>NUCLEOTIDE SEQUENCE [LARGE SCALE GENOMIC DNA]</scope>
    <source>
        <strain evidence="1 2">AN110305</strain>
    </source>
</reference>
<evidence type="ECO:0000313" key="1">
    <source>
        <dbReference type="EMBL" id="KAA2251450.1"/>
    </source>
</evidence>
<comment type="caution">
    <text evidence="1">The sequence shown here is derived from an EMBL/GenBank/DDBJ whole genome shotgun (WGS) entry which is preliminary data.</text>
</comment>
<dbReference type="Pfam" id="PF00106">
    <property type="entry name" value="adh_short"/>
    <property type="match status" value="1"/>
</dbReference>
<dbReference type="EMBL" id="VUOB01000078">
    <property type="protein sequence ID" value="KAA2251450.1"/>
    <property type="molecule type" value="Genomic_DNA"/>
</dbReference>
<dbReference type="PRINTS" id="PR00081">
    <property type="entry name" value="GDHRDH"/>
</dbReference>
<dbReference type="SUPFAM" id="SSF51735">
    <property type="entry name" value="NAD(P)-binding Rossmann-fold domains"/>
    <property type="match status" value="1"/>
</dbReference>